<dbReference type="EC" id="3.5.4.19" evidence="11"/>
<feature type="binding site" evidence="11">
    <location>
        <position position="97"/>
    </location>
    <ligand>
        <name>Mg(2+)</name>
        <dbReference type="ChEBI" id="CHEBI:18420"/>
    </ligand>
</feature>
<dbReference type="EMBL" id="JACHIG010000013">
    <property type="protein sequence ID" value="MBB5035075.1"/>
    <property type="molecule type" value="Genomic_DNA"/>
</dbReference>
<evidence type="ECO:0000256" key="10">
    <source>
        <dbReference type="ARBA" id="ARBA00023102"/>
    </source>
</evidence>
<keyword evidence="10 11" id="KW-0368">Histidine biosynthesis</keyword>
<dbReference type="HAMAP" id="MF_01021">
    <property type="entry name" value="HisI"/>
    <property type="match status" value="1"/>
</dbReference>
<gene>
    <name evidence="11" type="primary">hisI</name>
    <name evidence="13" type="ORF">HNQ65_004683</name>
</gene>
<dbReference type="Gene3D" id="3.10.20.810">
    <property type="entry name" value="Phosphoribosyl-AMP cyclohydrolase"/>
    <property type="match status" value="1"/>
</dbReference>
<dbReference type="NCBIfam" id="NF000768">
    <property type="entry name" value="PRK00051.1"/>
    <property type="match status" value="1"/>
</dbReference>
<dbReference type="GO" id="GO:0004635">
    <property type="term" value="F:phosphoribosyl-AMP cyclohydrolase activity"/>
    <property type="evidence" value="ECO:0007669"/>
    <property type="project" value="UniProtKB-UniRule"/>
</dbReference>
<dbReference type="AlphaFoldDB" id="A0A7W8DMI1"/>
<comment type="similarity">
    <text evidence="11">Belongs to the PRA-CH family.</text>
</comment>
<comment type="subcellular location">
    <subcellularLocation>
        <location evidence="11">Cytoplasm</location>
    </subcellularLocation>
</comment>
<dbReference type="Proteomes" id="UP000590740">
    <property type="component" value="Unassembled WGS sequence"/>
</dbReference>
<evidence type="ECO:0000256" key="7">
    <source>
        <dbReference type="ARBA" id="ARBA00022490"/>
    </source>
</evidence>
<keyword evidence="7 11" id="KW-0963">Cytoplasm</keyword>
<keyword evidence="11" id="KW-0862">Zinc</keyword>
<evidence type="ECO:0000313" key="14">
    <source>
        <dbReference type="Proteomes" id="UP000590740"/>
    </source>
</evidence>
<accession>A0A7W8DMI1</accession>
<evidence type="ECO:0000313" key="13">
    <source>
        <dbReference type="EMBL" id="MBB5035075.1"/>
    </source>
</evidence>
<evidence type="ECO:0000256" key="3">
    <source>
        <dbReference type="ARBA" id="ARBA00005169"/>
    </source>
</evidence>
<evidence type="ECO:0000256" key="4">
    <source>
        <dbReference type="ARBA" id="ARBA00005204"/>
    </source>
</evidence>
<dbReference type="UniPathway" id="UPA00031">
    <property type="reaction ID" value="UER00008"/>
</dbReference>
<feature type="domain" description="Phosphoribosyl-AMP cyclohydrolase" evidence="12">
    <location>
        <begin position="48"/>
        <end position="122"/>
    </location>
</feature>
<comment type="similarity">
    <text evidence="5">In the C-terminal section; belongs to the PRA-PH family.</text>
</comment>
<dbReference type="InterPro" id="IPR002496">
    <property type="entry name" value="PRib_AMP_CycHydrolase_dom"/>
</dbReference>
<organism evidence="13 14">
    <name type="scientific">Prosthecobacter vanneervenii</name>
    <dbReference type="NCBI Taxonomy" id="48466"/>
    <lineage>
        <taxon>Bacteria</taxon>
        <taxon>Pseudomonadati</taxon>
        <taxon>Verrucomicrobiota</taxon>
        <taxon>Verrucomicrobiia</taxon>
        <taxon>Verrucomicrobiales</taxon>
        <taxon>Verrucomicrobiaceae</taxon>
        <taxon>Prosthecobacter</taxon>
    </lineage>
</organism>
<evidence type="ECO:0000259" key="12">
    <source>
        <dbReference type="Pfam" id="PF01502"/>
    </source>
</evidence>
<comment type="pathway">
    <text evidence="3 11">Amino-acid biosynthesis; L-histidine biosynthesis; L-histidine from 5-phospho-alpha-D-ribose 1-diphosphate: step 3/9.</text>
</comment>
<evidence type="ECO:0000256" key="5">
    <source>
        <dbReference type="ARBA" id="ARBA00007731"/>
    </source>
</evidence>
<keyword evidence="11" id="KW-0479">Metal-binding</keyword>
<comment type="caution">
    <text evidence="13">The sequence shown here is derived from an EMBL/GenBank/DDBJ whole genome shotgun (WGS) entry which is preliminary data.</text>
</comment>
<keyword evidence="11" id="KW-0460">Magnesium</keyword>
<keyword evidence="9 11" id="KW-0378">Hydrolase</keyword>
<evidence type="ECO:0000256" key="11">
    <source>
        <dbReference type="HAMAP-Rule" id="MF_01021"/>
    </source>
</evidence>
<evidence type="ECO:0000256" key="9">
    <source>
        <dbReference type="ARBA" id="ARBA00022801"/>
    </source>
</evidence>
<protein>
    <recommendedName>
        <fullName evidence="11">Phosphoribosyl-AMP cyclohydrolase</fullName>
        <shortName evidence="11">PRA-CH</shortName>
        <ecNumber evidence="11">3.5.4.19</ecNumber>
    </recommendedName>
</protein>
<comment type="similarity">
    <text evidence="6">In the N-terminal section; belongs to the PRA-CH family.</text>
</comment>
<dbReference type="GO" id="GO:0000287">
    <property type="term" value="F:magnesium ion binding"/>
    <property type="evidence" value="ECO:0007669"/>
    <property type="project" value="UniProtKB-UniRule"/>
</dbReference>
<feature type="binding site" evidence="11">
    <location>
        <position position="99"/>
    </location>
    <ligand>
        <name>Mg(2+)</name>
        <dbReference type="ChEBI" id="CHEBI:18420"/>
    </ligand>
</feature>
<comment type="cofactor">
    <cofactor evidence="11">
        <name>Mg(2+)</name>
        <dbReference type="ChEBI" id="CHEBI:18420"/>
    </cofactor>
    <text evidence="11">Binds 1 Mg(2+) ion per subunit.</text>
</comment>
<dbReference type="PANTHER" id="PTHR42945">
    <property type="entry name" value="HISTIDINE BIOSYNTHESIS BIFUNCTIONAL PROTEIN"/>
    <property type="match status" value="1"/>
</dbReference>
<comment type="catalytic activity">
    <reaction evidence="1 11">
        <text>1-(5-phospho-beta-D-ribosyl)-5'-AMP + H2O = 1-(5-phospho-beta-D-ribosyl)-5-[(5-phospho-beta-D-ribosylamino)methylideneamino]imidazole-4-carboxamide</text>
        <dbReference type="Rhea" id="RHEA:20049"/>
        <dbReference type="ChEBI" id="CHEBI:15377"/>
        <dbReference type="ChEBI" id="CHEBI:58435"/>
        <dbReference type="ChEBI" id="CHEBI:59457"/>
        <dbReference type="EC" id="3.5.4.19"/>
    </reaction>
</comment>
<feature type="binding site" evidence="11">
    <location>
        <position position="120"/>
    </location>
    <ligand>
        <name>Zn(2+)</name>
        <dbReference type="ChEBI" id="CHEBI:29105"/>
        <note>ligand shared between dimeric partners</note>
    </ligand>
</feature>
<reference evidence="13 14" key="1">
    <citation type="submission" date="2020-08" db="EMBL/GenBank/DDBJ databases">
        <title>Genomic Encyclopedia of Type Strains, Phase IV (KMG-IV): sequencing the most valuable type-strain genomes for metagenomic binning, comparative biology and taxonomic classification.</title>
        <authorList>
            <person name="Goeker M."/>
        </authorList>
    </citation>
    <scope>NUCLEOTIDE SEQUENCE [LARGE SCALE GENOMIC DNA]</scope>
    <source>
        <strain evidence="13 14">DSM 12252</strain>
    </source>
</reference>
<comment type="function">
    <text evidence="11">Catalyzes the hydrolysis of the adenine ring of phosphoribosyl-AMP.</text>
</comment>
<comment type="cofactor">
    <cofactor evidence="11">
        <name>Zn(2+)</name>
        <dbReference type="ChEBI" id="CHEBI:29105"/>
    </cofactor>
    <text evidence="11">Binds 1 zinc ion per subunit.</text>
</comment>
<dbReference type="InterPro" id="IPR026660">
    <property type="entry name" value="PRA-CH"/>
</dbReference>
<evidence type="ECO:0000256" key="8">
    <source>
        <dbReference type="ARBA" id="ARBA00022605"/>
    </source>
</evidence>
<feature type="binding site" evidence="11">
    <location>
        <position position="96"/>
    </location>
    <ligand>
        <name>Zn(2+)</name>
        <dbReference type="ChEBI" id="CHEBI:29105"/>
        <note>ligand shared between dimeric partners</note>
    </ligand>
</feature>
<feature type="binding site" evidence="11">
    <location>
        <position position="113"/>
    </location>
    <ligand>
        <name>Zn(2+)</name>
        <dbReference type="ChEBI" id="CHEBI:29105"/>
        <note>ligand shared between dimeric partners</note>
    </ligand>
</feature>
<name>A0A7W8DMI1_9BACT</name>
<sequence length="138" mass="15224">MSAHPPISFAARESKQAVEEGMLFAPKFDEHGLMPAMAVDADTGAPLMLAYMNEQSLKMTLELGQAVYWSRSRNQLWHKGATSGEFQEIIEIRTDCDQDALVLRVKQHGGGCCHTKRPTCFYRVVKAADGEALLEPAA</sequence>
<keyword evidence="14" id="KW-1185">Reference proteome</keyword>
<evidence type="ECO:0000256" key="6">
    <source>
        <dbReference type="ARBA" id="ARBA00008299"/>
    </source>
</evidence>
<dbReference type="SUPFAM" id="SSF141734">
    <property type="entry name" value="HisI-like"/>
    <property type="match status" value="1"/>
</dbReference>
<evidence type="ECO:0000256" key="1">
    <source>
        <dbReference type="ARBA" id="ARBA00000024"/>
    </source>
</evidence>
<dbReference type="RefSeq" id="WP_184343500.1">
    <property type="nucleotide sequence ID" value="NZ_JACHIG010000013.1"/>
</dbReference>
<dbReference type="FunFam" id="3.10.20.810:FF:000001">
    <property type="entry name" value="Histidine biosynthesis bifunctional protein HisIE"/>
    <property type="match status" value="1"/>
</dbReference>
<comment type="subunit">
    <text evidence="11">Homodimer.</text>
</comment>
<proteinExistence type="inferred from homology"/>
<dbReference type="InterPro" id="IPR038019">
    <property type="entry name" value="PRib_AMP_CycHydrolase_sf"/>
</dbReference>
<dbReference type="GO" id="GO:0004636">
    <property type="term" value="F:phosphoribosyl-ATP diphosphatase activity"/>
    <property type="evidence" value="ECO:0007669"/>
    <property type="project" value="UniProtKB-EC"/>
</dbReference>
<dbReference type="Pfam" id="PF01502">
    <property type="entry name" value="PRA-CH"/>
    <property type="match status" value="1"/>
</dbReference>
<keyword evidence="8 11" id="KW-0028">Amino-acid biosynthesis</keyword>
<dbReference type="PANTHER" id="PTHR42945:SF1">
    <property type="entry name" value="HISTIDINE BIOSYNTHESIS BIFUNCTIONAL PROTEIN HIS7"/>
    <property type="match status" value="1"/>
</dbReference>
<comment type="catalytic activity">
    <reaction evidence="2">
        <text>1-(5-phospho-beta-D-ribosyl)-ATP + H2O = 1-(5-phospho-beta-D-ribosyl)-5'-AMP + diphosphate + H(+)</text>
        <dbReference type="Rhea" id="RHEA:22828"/>
        <dbReference type="ChEBI" id="CHEBI:15377"/>
        <dbReference type="ChEBI" id="CHEBI:15378"/>
        <dbReference type="ChEBI" id="CHEBI:33019"/>
        <dbReference type="ChEBI" id="CHEBI:59457"/>
        <dbReference type="ChEBI" id="CHEBI:73183"/>
        <dbReference type="EC" id="3.6.1.31"/>
    </reaction>
</comment>
<dbReference type="GO" id="GO:0000105">
    <property type="term" value="P:L-histidine biosynthetic process"/>
    <property type="evidence" value="ECO:0007669"/>
    <property type="project" value="UniProtKB-UniRule"/>
</dbReference>
<dbReference type="GO" id="GO:0008270">
    <property type="term" value="F:zinc ion binding"/>
    <property type="evidence" value="ECO:0007669"/>
    <property type="project" value="UniProtKB-UniRule"/>
</dbReference>
<dbReference type="GO" id="GO:0005737">
    <property type="term" value="C:cytoplasm"/>
    <property type="evidence" value="ECO:0007669"/>
    <property type="project" value="UniProtKB-SubCell"/>
</dbReference>
<comment type="pathway">
    <text evidence="4">Amino-acid biosynthesis; L-histidine biosynthesis; L-histidine from 5-phospho-alpha-D-ribose 1-diphosphate: step 2/9.</text>
</comment>
<feature type="binding site" evidence="11">
    <location>
        <position position="95"/>
    </location>
    <ligand>
        <name>Mg(2+)</name>
        <dbReference type="ChEBI" id="CHEBI:18420"/>
    </ligand>
</feature>
<evidence type="ECO:0000256" key="2">
    <source>
        <dbReference type="ARBA" id="ARBA00001460"/>
    </source>
</evidence>